<dbReference type="GO" id="GO:0016740">
    <property type="term" value="F:transferase activity"/>
    <property type="evidence" value="ECO:0007669"/>
    <property type="project" value="UniProtKB-KW"/>
</dbReference>
<feature type="domain" description="Aminoglycoside phosphotransferase" evidence="1">
    <location>
        <begin position="30"/>
        <end position="256"/>
    </location>
</feature>
<dbReference type="Proteomes" id="UP001597338">
    <property type="component" value="Unassembled WGS sequence"/>
</dbReference>
<accession>A0ABW4V368</accession>
<dbReference type="EC" id="2.7.-.-" evidence="2"/>
<evidence type="ECO:0000313" key="2">
    <source>
        <dbReference type="EMBL" id="MFD2023945.1"/>
    </source>
</evidence>
<dbReference type="InterPro" id="IPR051678">
    <property type="entry name" value="AGP_Transferase"/>
</dbReference>
<dbReference type="RefSeq" id="WP_377195951.1">
    <property type="nucleotide sequence ID" value="NZ_JBHUHF010000001.1"/>
</dbReference>
<sequence length="303" mass="33366">MVAADLDVTVDLARSLLEEQHPDLADRPLELVANGWDNVMVRLGDDLALRLPRRELGAQLMRNEHHVLPLLAPRLPVPVPVPVRVGAPSTALGYPWPWGIVRWADGVPAATVPPARRTAWAEHLARVFVALHQPAPEDAPGNRFRGIPVAERSATFDDRLALLPERLHAPARDLWADATDAPGYDGVPVWLHGDPHPANLVADGDRLSAVIDFGDVTSGDPASDLGAMWLVFDAEGRDRFRRAVDRHARDGRGWDAGMWRRAQGWALLYTTICFSYPDTHPIMVGVGEHAIEQLFGCRRRTAG</sequence>
<protein>
    <submittedName>
        <fullName evidence="2">Aminoglycoside phosphotransferase family protein</fullName>
        <ecNumber evidence="2">2.7.-.-</ecNumber>
    </submittedName>
</protein>
<dbReference type="InterPro" id="IPR011009">
    <property type="entry name" value="Kinase-like_dom_sf"/>
</dbReference>
<dbReference type="Gene3D" id="3.90.1200.10">
    <property type="match status" value="1"/>
</dbReference>
<reference evidence="3" key="1">
    <citation type="journal article" date="2019" name="Int. J. Syst. Evol. Microbiol.">
        <title>The Global Catalogue of Microorganisms (GCM) 10K type strain sequencing project: providing services to taxonomists for standard genome sequencing and annotation.</title>
        <authorList>
            <consortium name="The Broad Institute Genomics Platform"/>
            <consortium name="The Broad Institute Genome Sequencing Center for Infectious Disease"/>
            <person name="Wu L."/>
            <person name="Ma J."/>
        </authorList>
    </citation>
    <scope>NUCLEOTIDE SEQUENCE [LARGE SCALE GENOMIC DNA]</scope>
    <source>
        <strain evidence="3">CCM 7043</strain>
    </source>
</reference>
<dbReference type="SUPFAM" id="SSF56112">
    <property type="entry name" value="Protein kinase-like (PK-like)"/>
    <property type="match status" value="1"/>
</dbReference>
<dbReference type="CDD" id="cd05155">
    <property type="entry name" value="APH_ChoK_like_1"/>
    <property type="match status" value="1"/>
</dbReference>
<dbReference type="PANTHER" id="PTHR21310:SF42">
    <property type="entry name" value="BIFUNCTIONAL AAC_APH"/>
    <property type="match status" value="1"/>
</dbReference>
<proteinExistence type="predicted"/>
<evidence type="ECO:0000313" key="3">
    <source>
        <dbReference type="Proteomes" id="UP001597338"/>
    </source>
</evidence>
<dbReference type="InterPro" id="IPR002575">
    <property type="entry name" value="Aminoglycoside_PTrfase"/>
</dbReference>
<dbReference type="EMBL" id="JBHUHF010000001">
    <property type="protein sequence ID" value="MFD2023945.1"/>
    <property type="molecule type" value="Genomic_DNA"/>
</dbReference>
<keyword evidence="2" id="KW-0808">Transferase</keyword>
<organism evidence="2 3">
    <name type="scientific">Promicromonospora aerolata</name>
    <dbReference type="NCBI Taxonomy" id="195749"/>
    <lineage>
        <taxon>Bacteria</taxon>
        <taxon>Bacillati</taxon>
        <taxon>Actinomycetota</taxon>
        <taxon>Actinomycetes</taxon>
        <taxon>Micrococcales</taxon>
        <taxon>Promicromonosporaceae</taxon>
        <taxon>Promicromonospora</taxon>
    </lineage>
</organism>
<evidence type="ECO:0000259" key="1">
    <source>
        <dbReference type="Pfam" id="PF01636"/>
    </source>
</evidence>
<name>A0ABW4V368_9MICO</name>
<keyword evidence="3" id="KW-1185">Reference proteome</keyword>
<dbReference type="Gene3D" id="3.30.200.20">
    <property type="entry name" value="Phosphorylase Kinase, domain 1"/>
    <property type="match status" value="1"/>
</dbReference>
<gene>
    <name evidence="2" type="ORF">ACFSL2_00285</name>
</gene>
<comment type="caution">
    <text evidence="2">The sequence shown here is derived from an EMBL/GenBank/DDBJ whole genome shotgun (WGS) entry which is preliminary data.</text>
</comment>
<dbReference type="Pfam" id="PF01636">
    <property type="entry name" value="APH"/>
    <property type="match status" value="1"/>
</dbReference>
<dbReference type="PANTHER" id="PTHR21310">
    <property type="entry name" value="AMINOGLYCOSIDE PHOSPHOTRANSFERASE-RELATED-RELATED"/>
    <property type="match status" value="1"/>
</dbReference>